<accession>K0IZT3</accession>
<keyword evidence="9" id="KW-0067">ATP-binding</keyword>
<keyword evidence="7" id="KW-0547">Nucleotide-binding</keyword>
<dbReference type="EC" id="2.7.13.3" evidence="3"/>
<dbReference type="SMART" id="SM00387">
    <property type="entry name" value="HATPase_c"/>
    <property type="match status" value="1"/>
</dbReference>
<keyword evidence="11 12" id="KW-0472">Membrane</keyword>
<dbReference type="GO" id="GO:0000155">
    <property type="term" value="F:phosphorelay sensor kinase activity"/>
    <property type="evidence" value="ECO:0007669"/>
    <property type="project" value="InterPro"/>
</dbReference>
<dbReference type="PATRIC" id="fig|698758.3.peg.1908"/>
<feature type="domain" description="HAMP" evidence="14">
    <location>
        <begin position="315"/>
        <end position="367"/>
    </location>
</feature>
<dbReference type="CDD" id="cd06225">
    <property type="entry name" value="HAMP"/>
    <property type="match status" value="1"/>
</dbReference>
<dbReference type="PANTHER" id="PTHR34220">
    <property type="entry name" value="SENSOR HISTIDINE KINASE YPDA"/>
    <property type="match status" value="1"/>
</dbReference>
<dbReference type="Pfam" id="PF06580">
    <property type="entry name" value="His_kinase"/>
    <property type="match status" value="1"/>
</dbReference>
<feature type="transmembrane region" description="Helical" evidence="12">
    <location>
        <begin position="30"/>
        <end position="49"/>
    </location>
</feature>
<dbReference type="Gene3D" id="3.30.565.10">
    <property type="entry name" value="Histidine kinase-like ATPase, C-terminal domain"/>
    <property type="match status" value="1"/>
</dbReference>
<reference evidence="15 16" key="1">
    <citation type="submission" date="2011-01" db="EMBL/GenBank/DDBJ databases">
        <title>Whole genome sequence of Amphibacillus xylinus NBRC 15112.</title>
        <authorList>
            <person name="Nakazawa H."/>
            <person name="Katano Y."/>
            <person name="Nakamura S."/>
            <person name="Sasagawa M."/>
            <person name="Fukada J."/>
            <person name="Arai T."/>
            <person name="Sasakura N."/>
            <person name="Mochizuki D."/>
            <person name="Hosoyama A."/>
            <person name="Harada K."/>
            <person name="Horikawa H."/>
            <person name="Kato Y."/>
            <person name="Harada T."/>
            <person name="Sasaki K."/>
            <person name="Sekiguchi M."/>
            <person name="Hodoyama M."/>
            <person name="Nishiko R."/>
            <person name="Narita H."/>
            <person name="Hanamaki A."/>
            <person name="Hata C."/>
            <person name="Konno Y."/>
            <person name="Niimura Y."/>
            <person name="Yamazaki S."/>
            <person name="Fujita N."/>
        </authorList>
    </citation>
    <scope>NUCLEOTIDE SEQUENCE [LARGE SCALE GENOMIC DNA]</scope>
    <source>
        <strain evidence="16">ATCC 51415 / DSM 6626 / JCM 7361 / LMG 17667 / NBRC 15112 / Ep01</strain>
    </source>
</reference>
<evidence type="ECO:0000256" key="9">
    <source>
        <dbReference type="ARBA" id="ARBA00022840"/>
    </source>
</evidence>
<evidence type="ECO:0000256" key="7">
    <source>
        <dbReference type="ARBA" id="ARBA00022741"/>
    </source>
</evidence>
<keyword evidence="16" id="KW-1185">Reference proteome</keyword>
<gene>
    <name evidence="15" type="ordered locus">AXY_19070</name>
</gene>
<dbReference type="EMBL" id="AP012050">
    <property type="protein sequence ID" value="BAM48039.1"/>
    <property type="molecule type" value="Genomic_DNA"/>
</dbReference>
<keyword evidence="12" id="KW-0812">Transmembrane</keyword>
<dbReference type="STRING" id="698758.AXY_19070"/>
<dbReference type="KEGG" id="axl:AXY_19070"/>
<dbReference type="SUPFAM" id="SSF55874">
    <property type="entry name" value="ATPase domain of HSP90 chaperone/DNA topoisomerase II/histidine kinase"/>
    <property type="match status" value="1"/>
</dbReference>
<evidence type="ECO:0000256" key="10">
    <source>
        <dbReference type="ARBA" id="ARBA00023012"/>
    </source>
</evidence>
<keyword evidence="8 15" id="KW-0418">Kinase</keyword>
<comment type="catalytic activity">
    <reaction evidence="1">
        <text>ATP + protein L-histidine = ADP + protein N-phospho-L-histidine.</text>
        <dbReference type="EC" id="2.7.13.3"/>
    </reaction>
</comment>
<dbReference type="InterPro" id="IPR003594">
    <property type="entry name" value="HATPase_dom"/>
</dbReference>
<evidence type="ECO:0000313" key="16">
    <source>
        <dbReference type="Proteomes" id="UP000006294"/>
    </source>
</evidence>
<evidence type="ECO:0000256" key="6">
    <source>
        <dbReference type="ARBA" id="ARBA00022679"/>
    </source>
</evidence>
<keyword evidence="6" id="KW-0808">Transferase</keyword>
<dbReference type="InterPro" id="IPR010559">
    <property type="entry name" value="Sig_transdc_His_kin_internal"/>
</dbReference>
<evidence type="ECO:0000256" key="5">
    <source>
        <dbReference type="ARBA" id="ARBA00022553"/>
    </source>
</evidence>
<dbReference type="PRINTS" id="PR00344">
    <property type="entry name" value="BCTRLSENSOR"/>
</dbReference>
<evidence type="ECO:0000256" key="3">
    <source>
        <dbReference type="ARBA" id="ARBA00012438"/>
    </source>
</evidence>
<evidence type="ECO:0000256" key="1">
    <source>
        <dbReference type="ARBA" id="ARBA00000085"/>
    </source>
</evidence>
<dbReference type="Gene3D" id="6.10.340.10">
    <property type="match status" value="1"/>
</dbReference>
<evidence type="ECO:0000256" key="11">
    <source>
        <dbReference type="ARBA" id="ARBA00023136"/>
    </source>
</evidence>
<protein>
    <recommendedName>
        <fullName evidence="3">histidine kinase</fullName>
        <ecNumber evidence="3">2.7.13.3</ecNumber>
    </recommendedName>
</protein>
<evidence type="ECO:0000259" key="14">
    <source>
        <dbReference type="PROSITE" id="PS50885"/>
    </source>
</evidence>
<proteinExistence type="predicted"/>
<dbReference type="InterPro" id="IPR004358">
    <property type="entry name" value="Sig_transdc_His_kin-like_C"/>
</dbReference>
<evidence type="ECO:0000256" key="12">
    <source>
        <dbReference type="SAM" id="Phobius"/>
    </source>
</evidence>
<dbReference type="HOGENOM" id="CLU_020473_6_0_9"/>
<evidence type="ECO:0000256" key="8">
    <source>
        <dbReference type="ARBA" id="ARBA00022777"/>
    </source>
</evidence>
<sequence>MIKISEKLVKKGSDPVKFFQRWNTLRNQILAVYLIVLLIVLATVSYFIFNQVAQMLRENAEAHVQQTAKEAIGRYDSLYEQLNLITKQIATNDQLQSILLNERNGIPATFQERQDLVTLTSRLQANADGIYITEIFDSDYDKLTPLDGPGLVEQIGTEYIKKAEQARGKMIWIGDDRLNPDYFLVVRRISLMSDNFENGGYLLARINKSYFQTHTGVGAEDQLMIVLDHQNQVVSTNYSEFAKFEGLIDDNQMLKINEDNYIRNSETSRETGWTVIMLTPISRLTEGLPVLRTIIAIAGLIGFIIFLIFSLFLSTYITKPINRLTDTMRQAGKGTLTLSPASIAPNEINELNNTYNQLAEQTNYLIQMVYEKELIKSRTELKALQAQINPHFLFNTLDLLYWSLDEKGEDDLAEMVISMSNLFRYTITPPKEDEWVTLREELEHIKQYMMIMKMRFDERLTYCIKIDPELLDNLLPKLIIQPLIENAVLHGLSDQIKNGLITLSVEATDDNQAMIITVADNGKGMSKEKIERIYQKINRKSGVQISGDGMALANVERRLQLYYNPEQVEGISISSEESKGTLVQFKIPIIK</sequence>
<keyword evidence="10" id="KW-0902">Two-component regulatory system</keyword>
<dbReference type="PROSITE" id="PS50109">
    <property type="entry name" value="HIS_KIN"/>
    <property type="match status" value="1"/>
</dbReference>
<keyword evidence="12" id="KW-1133">Transmembrane helix</keyword>
<dbReference type="GO" id="GO:0005886">
    <property type="term" value="C:plasma membrane"/>
    <property type="evidence" value="ECO:0007669"/>
    <property type="project" value="UniProtKB-SubCell"/>
</dbReference>
<dbReference type="InterPro" id="IPR050640">
    <property type="entry name" value="Bact_2-comp_sensor_kinase"/>
</dbReference>
<evidence type="ECO:0000259" key="13">
    <source>
        <dbReference type="PROSITE" id="PS50109"/>
    </source>
</evidence>
<keyword evidence="4" id="KW-1003">Cell membrane</keyword>
<dbReference type="Pfam" id="PF02518">
    <property type="entry name" value="HATPase_c"/>
    <property type="match status" value="1"/>
</dbReference>
<evidence type="ECO:0000256" key="2">
    <source>
        <dbReference type="ARBA" id="ARBA00004651"/>
    </source>
</evidence>
<name>K0IZT3_AMPXN</name>
<dbReference type="eggNOG" id="COG2972">
    <property type="taxonomic scope" value="Bacteria"/>
</dbReference>
<dbReference type="Pfam" id="PF00672">
    <property type="entry name" value="HAMP"/>
    <property type="match status" value="1"/>
</dbReference>
<dbReference type="InterPro" id="IPR005467">
    <property type="entry name" value="His_kinase_dom"/>
</dbReference>
<dbReference type="AlphaFoldDB" id="K0IZT3"/>
<organism evidence="15 16">
    <name type="scientific">Amphibacillus xylanus (strain ATCC 51415 / DSM 6626 / JCM 7361 / LMG 17667 / NBRC 15112 / Ep01)</name>
    <dbReference type="NCBI Taxonomy" id="698758"/>
    <lineage>
        <taxon>Bacteria</taxon>
        <taxon>Bacillati</taxon>
        <taxon>Bacillota</taxon>
        <taxon>Bacilli</taxon>
        <taxon>Bacillales</taxon>
        <taxon>Bacillaceae</taxon>
        <taxon>Amphibacillus</taxon>
    </lineage>
</organism>
<evidence type="ECO:0000313" key="15">
    <source>
        <dbReference type="EMBL" id="BAM48039.1"/>
    </source>
</evidence>
<dbReference type="InterPro" id="IPR003660">
    <property type="entry name" value="HAMP_dom"/>
</dbReference>
<feature type="transmembrane region" description="Helical" evidence="12">
    <location>
        <begin position="290"/>
        <end position="313"/>
    </location>
</feature>
<dbReference type="GO" id="GO:0005524">
    <property type="term" value="F:ATP binding"/>
    <property type="evidence" value="ECO:0007669"/>
    <property type="project" value="UniProtKB-KW"/>
</dbReference>
<dbReference type="SMART" id="SM00304">
    <property type="entry name" value="HAMP"/>
    <property type="match status" value="1"/>
</dbReference>
<dbReference type="PANTHER" id="PTHR34220:SF7">
    <property type="entry name" value="SENSOR HISTIDINE KINASE YPDA"/>
    <property type="match status" value="1"/>
</dbReference>
<feature type="domain" description="Histidine kinase" evidence="13">
    <location>
        <begin position="479"/>
        <end position="591"/>
    </location>
</feature>
<keyword evidence="5" id="KW-0597">Phosphoprotein</keyword>
<evidence type="ECO:0000256" key="4">
    <source>
        <dbReference type="ARBA" id="ARBA00022475"/>
    </source>
</evidence>
<dbReference type="InterPro" id="IPR036890">
    <property type="entry name" value="HATPase_C_sf"/>
</dbReference>
<dbReference type="PROSITE" id="PS50885">
    <property type="entry name" value="HAMP"/>
    <property type="match status" value="1"/>
</dbReference>
<dbReference type="Proteomes" id="UP000006294">
    <property type="component" value="Chromosome"/>
</dbReference>
<comment type="subcellular location">
    <subcellularLocation>
        <location evidence="2">Cell membrane</location>
        <topology evidence="2">Multi-pass membrane protein</topology>
    </subcellularLocation>
</comment>